<evidence type="ECO:0000313" key="2">
    <source>
        <dbReference type="Proteomes" id="UP001634394"/>
    </source>
</evidence>
<proteinExistence type="predicted"/>
<name>A0ABD3T540_SINWO</name>
<evidence type="ECO:0000313" key="1">
    <source>
        <dbReference type="EMBL" id="KAL3832014.1"/>
    </source>
</evidence>
<organism evidence="1 2">
    <name type="scientific">Sinanodonta woodiana</name>
    <name type="common">Chinese pond mussel</name>
    <name type="synonym">Anodonta woodiana</name>
    <dbReference type="NCBI Taxonomy" id="1069815"/>
    <lineage>
        <taxon>Eukaryota</taxon>
        <taxon>Metazoa</taxon>
        <taxon>Spiralia</taxon>
        <taxon>Lophotrochozoa</taxon>
        <taxon>Mollusca</taxon>
        <taxon>Bivalvia</taxon>
        <taxon>Autobranchia</taxon>
        <taxon>Heteroconchia</taxon>
        <taxon>Palaeoheterodonta</taxon>
        <taxon>Unionida</taxon>
        <taxon>Unionoidea</taxon>
        <taxon>Unionidae</taxon>
        <taxon>Unioninae</taxon>
        <taxon>Sinanodonta</taxon>
    </lineage>
</organism>
<feature type="non-terminal residue" evidence="1">
    <location>
        <position position="50"/>
    </location>
</feature>
<dbReference type="AlphaFoldDB" id="A0ABD3T540"/>
<accession>A0ABD3T540</accession>
<comment type="caution">
    <text evidence="1">The sequence shown here is derived from an EMBL/GenBank/DDBJ whole genome shotgun (WGS) entry which is preliminary data.</text>
</comment>
<dbReference type="EMBL" id="JBJQND010000019">
    <property type="protein sequence ID" value="KAL3832014.1"/>
    <property type="molecule type" value="Genomic_DNA"/>
</dbReference>
<reference evidence="1 2" key="1">
    <citation type="submission" date="2024-11" db="EMBL/GenBank/DDBJ databases">
        <title>Chromosome-level genome assembly of the freshwater bivalve Anodonta woodiana.</title>
        <authorList>
            <person name="Chen X."/>
        </authorList>
    </citation>
    <scope>NUCLEOTIDE SEQUENCE [LARGE SCALE GENOMIC DNA]</scope>
    <source>
        <strain evidence="1">MN2024</strain>
        <tissue evidence="1">Gills</tissue>
    </source>
</reference>
<keyword evidence="2" id="KW-1185">Reference proteome</keyword>
<protein>
    <submittedName>
        <fullName evidence="1">Uncharacterized protein</fullName>
    </submittedName>
</protein>
<sequence>RSVADLIEKHKFNQYLLASVPRPFEIINPKQIRKNDEVGISTIEHEIRHH</sequence>
<feature type="non-terminal residue" evidence="1">
    <location>
        <position position="1"/>
    </location>
</feature>
<dbReference type="Proteomes" id="UP001634394">
    <property type="component" value="Unassembled WGS sequence"/>
</dbReference>
<gene>
    <name evidence="1" type="ORF">ACJMK2_023696</name>
</gene>